<feature type="transmembrane region" description="Helical" evidence="1">
    <location>
        <begin position="21"/>
        <end position="42"/>
    </location>
</feature>
<accession>A0A265USH1</accession>
<evidence type="ECO:0000313" key="3">
    <source>
        <dbReference type="Proteomes" id="UP000216840"/>
    </source>
</evidence>
<dbReference type="Pfam" id="PF19578">
    <property type="entry name" value="DUF6090"/>
    <property type="match status" value="1"/>
</dbReference>
<protein>
    <submittedName>
        <fullName evidence="2">Uncharacterized protein</fullName>
    </submittedName>
</protein>
<dbReference type="InterPro" id="IPR045749">
    <property type="entry name" value="DUF6090"/>
</dbReference>
<comment type="caution">
    <text evidence="2">The sequence shown here is derived from an EMBL/GenBank/DDBJ whole genome shotgun (WGS) entry which is preliminary data.</text>
</comment>
<organism evidence="2 3">
    <name type="scientific">Winogradskyella aurantia</name>
    <dbReference type="NCBI Taxonomy" id="1915063"/>
    <lineage>
        <taxon>Bacteria</taxon>
        <taxon>Pseudomonadati</taxon>
        <taxon>Bacteroidota</taxon>
        <taxon>Flavobacteriia</taxon>
        <taxon>Flavobacteriales</taxon>
        <taxon>Flavobacteriaceae</taxon>
        <taxon>Winogradskyella</taxon>
    </lineage>
</organism>
<evidence type="ECO:0000313" key="2">
    <source>
        <dbReference type="EMBL" id="OZV68172.1"/>
    </source>
</evidence>
<keyword evidence="3" id="KW-1185">Reference proteome</keyword>
<name>A0A265USH1_9FLAO</name>
<dbReference type="RefSeq" id="WP_094968758.1">
    <property type="nucleotide sequence ID" value="NZ_NGJN01000005.1"/>
</dbReference>
<dbReference type="EMBL" id="NGJN01000005">
    <property type="protein sequence ID" value="OZV68172.1"/>
    <property type="molecule type" value="Genomic_DNA"/>
</dbReference>
<gene>
    <name evidence="2" type="ORF">CA834_11035</name>
</gene>
<keyword evidence="1" id="KW-0812">Transmembrane</keyword>
<dbReference type="OrthoDB" id="822214at2"/>
<proteinExistence type="predicted"/>
<dbReference type="Proteomes" id="UP000216840">
    <property type="component" value="Unassembled WGS sequence"/>
</dbReference>
<keyword evidence="1" id="KW-1133">Transmembrane helix</keyword>
<keyword evidence="1" id="KW-0472">Membrane</keyword>
<dbReference type="AlphaFoldDB" id="A0A265USH1"/>
<reference evidence="2 3" key="1">
    <citation type="submission" date="2017-05" db="EMBL/GenBank/DDBJ databases">
        <title>The draft genome sequence of Idiomarina salinarum WNB302.</title>
        <authorList>
            <person name="Sun Y."/>
            <person name="Chen B."/>
            <person name="Du Z."/>
        </authorList>
    </citation>
    <scope>NUCLEOTIDE SEQUENCE [LARGE SCALE GENOMIC DNA]</scope>
    <source>
        <strain evidence="2 3">WNB302</strain>
    </source>
</reference>
<evidence type="ECO:0000256" key="1">
    <source>
        <dbReference type="SAM" id="Phobius"/>
    </source>
</evidence>
<sequence length="258" mass="30152">MIKFFRTIRYDLMEKNKIGRYLKYALGEIVLVVIGILIALQINNWNENRKEISKSLNYLKEFRKDLITDTISFNQALTGLSRDINSEVWALKKTKYNLTDSDSILAALGRTYYDRRINTRTFSSVQNSGNSKLIGYDSIFGIISGYYIKTNERLTSHTEWDKRAVTEGQDYKTLLYSEIEVDNNYIKKNSRTLYAQDFPMITDSSEQAMKIIKFATTVQARNNLKENYIRHLRLKNVFNQTKQEAKDLITSIDEELKN</sequence>